<dbReference type="Pfam" id="PF01636">
    <property type="entry name" value="APH"/>
    <property type="match status" value="1"/>
</dbReference>
<dbReference type="SUPFAM" id="SSF56112">
    <property type="entry name" value="Protein kinase-like (PK-like)"/>
    <property type="match status" value="1"/>
</dbReference>
<dbReference type="InterPro" id="IPR051678">
    <property type="entry name" value="AGP_Transferase"/>
</dbReference>
<dbReference type="InterPro" id="IPR002575">
    <property type="entry name" value="Aminoglycoside_PTrfase"/>
</dbReference>
<reference evidence="2 3" key="1">
    <citation type="submission" date="2019-06" db="EMBL/GenBank/DDBJ databases">
        <title>Whole genome shotgun sequence of Streptomyces cacaoi subsp. cacaoi NBRC 12748.</title>
        <authorList>
            <person name="Hosoyama A."/>
            <person name="Uohara A."/>
            <person name="Ohji S."/>
            <person name="Ichikawa N."/>
        </authorList>
    </citation>
    <scope>NUCLEOTIDE SEQUENCE [LARGE SCALE GENOMIC DNA]</scope>
    <source>
        <strain evidence="2 3">NBRC 12748</strain>
    </source>
</reference>
<organism evidence="2 3">
    <name type="scientific">Streptomyces cacaoi</name>
    <dbReference type="NCBI Taxonomy" id="1898"/>
    <lineage>
        <taxon>Bacteria</taxon>
        <taxon>Bacillati</taxon>
        <taxon>Actinomycetota</taxon>
        <taxon>Actinomycetes</taxon>
        <taxon>Kitasatosporales</taxon>
        <taxon>Streptomycetaceae</taxon>
        <taxon>Streptomyces</taxon>
    </lineage>
</organism>
<dbReference type="EMBL" id="BJMM01000048">
    <property type="protein sequence ID" value="GEB53327.1"/>
    <property type="molecule type" value="Genomic_DNA"/>
</dbReference>
<dbReference type="RefSeq" id="WP_086814487.1">
    <property type="nucleotide sequence ID" value="NZ_BJMM01000048.1"/>
</dbReference>
<dbReference type="Gene3D" id="3.90.1200.10">
    <property type="match status" value="1"/>
</dbReference>
<keyword evidence="3" id="KW-1185">Reference proteome</keyword>
<keyword evidence="2" id="KW-0808">Transferase</keyword>
<dbReference type="PANTHER" id="PTHR21310:SF42">
    <property type="entry name" value="BIFUNCTIONAL AAC_APH"/>
    <property type="match status" value="1"/>
</dbReference>
<dbReference type="CDD" id="cd05155">
    <property type="entry name" value="APH_ChoK_like_1"/>
    <property type="match status" value="1"/>
</dbReference>
<dbReference type="Proteomes" id="UP000319210">
    <property type="component" value="Unassembled WGS sequence"/>
</dbReference>
<evidence type="ECO:0000313" key="2">
    <source>
        <dbReference type="EMBL" id="GEB53327.1"/>
    </source>
</evidence>
<accession>A0A4Y3R9E5</accession>
<dbReference type="GO" id="GO:0016740">
    <property type="term" value="F:transferase activity"/>
    <property type="evidence" value="ECO:0007669"/>
    <property type="project" value="UniProtKB-KW"/>
</dbReference>
<protein>
    <submittedName>
        <fullName evidence="2">Phosphotransferase</fullName>
    </submittedName>
</protein>
<gene>
    <name evidence="2" type="ORF">SCA03_58780</name>
</gene>
<evidence type="ECO:0000313" key="3">
    <source>
        <dbReference type="Proteomes" id="UP000319210"/>
    </source>
</evidence>
<sequence>MATGQRHPGVCPVDDGLVRRLVGGQFPRWGGLAVERFRSGGTVNAMFRLGDDMVVRLPLVEGGAGDVPVEQAWLPRLAPLLPVSVPEVLGAGEPAEGYPWPWSVYRWLPGENPEAGALGAPVPLAEDLAGFVAAMWSVTLPGAPQAHRGGPLASLDAETRAAIEELRGIPEEGVDCDAAVAVWEEALRAPGWTGPPVWLHADLMPGNLLVDGGRLSSVIDFGCLGVGDPACDLFPAWNLLPAEAREAFRAALGVDDATWLRGRARTLSQALIALPYYRRTNRVMAGNARYVIRAVLGEG</sequence>
<dbReference type="PANTHER" id="PTHR21310">
    <property type="entry name" value="AMINOGLYCOSIDE PHOSPHOTRANSFERASE-RELATED-RELATED"/>
    <property type="match status" value="1"/>
</dbReference>
<comment type="caution">
    <text evidence="2">The sequence shown here is derived from an EMBL/GenBank/DDBJ whole genome shotgun (WGS) entry which is preliminary data.</text>
</comment>
<dbReference type="AlphaFoldDB" id="A0A4Y3R9E5"/>
<feature type="domain" description="Aminoglycoside phosphotransferase" evidence="1">
    <location>
        <begin position="37"/>
        <end position="263"/>
    </location>
</feature>
<name>A0A4Y3R9E5_STRCI</name>
<dbReference type="InterPro" id="IPR011009">
    <property type="entry name" value="Kinase-like_dom_sf"/>
</dbReference>
<proteinExistence type="predicted"/>
<dbReference type="Gene3D" id="3.30.200.20">
    <property type="entry name" value="Phosphorylase Kinase, domain 1"/>
    <property type="match status" value="1"/>
</dbReference>
<evidence type="ECO:0000259" key="1">
    <source>
        <dbReference type="Pfam" id="PF01636"/>
    </source>
</evidence>
<dbReference type="OrthoDB" id="9797603at2"/>